<dbReference type="GO" id="GO:0065002">
    <property type="term" value="P:intracellular protein transmembrane transport"/>
    <property type="evidence" value="ECO:0007669"/>
    <property type="project" value="TreeGrafter"/>
</dbReference>
<sequence length="143" mass="14344">MNDAMLLTILLVAIIIVAIALTGIVLLQKSEGGALGMGGGPSGFMTARGAGNLLTVTTWWLAAALFALTIILTVVGNMDRASVSGIDADAVGSLATTPQTQTQQPAQQQPAAPAKPATPSLDDLEASLPSASTAPAPAQRPAQ</sequence>
<dbReference type="InterPro" id="IPR004692">
    <property type="entry name" value="SecG"/>
</dbReference>
<dbReference type="EMBL" id="JWSY01000024">
    <property type="protein sequence ID" value="KIC56268.1"/>
    <property type="molecule type" value="Genomic_DNA"/>
</dbReference>
<dbReference type="GO" id="GO:0009306">
    <property type="term" value="P:protein secretion"/>
    <property type="evidence" value="ECO:0007669"/>
    <property type="project" value="UniProtKB-UniRule"/>
</dbReference>
<keyword evidence="4 12" id="KW-0813">Transport</keyword>
<dbReference type="PRINTS" id="PR01651">
    <property type="entry name" value="SECGEXPORT"/>
</dbReference>
<evidence type="ECO:0000256" key="2">
    <source>
        <dbReference type="ARBA" id="ARBA00008445"/>
    </source>
</evidence>
<feature type="transmembrane region" description="Helical" evidence="12">
    <location>
        <begin position="6"/>
        <end position="27"/>
    </location>
</feature>
<evidence type="ECO:0000256" key="4">
    <source>
        <dbReference type="ARBA" id="ARBA00022448"/>
    </source>
</evidence>
<feature type="region of interest" description="Disordered" evidence="13">
    <location>
        <begin position="94"/>
        <end position="143"/>
    </location>
</feature>
<dbReference type="GO" id="GO:0043952">
    <property type="term" value="P:protein transport by the Sec complex"/>
    <property type="evidence" value="ECO:0007669"/>
    <property type="project" value="TreeGrafter"/>
</dbReference>
<dbReference type="STRING" id="172043.RM53_13235"/>
<organism evidence="14 15">
    <name type="scientific">Brevundimonas nasdae</name>
    <dbReference type="NCBI Taxonomy" id="172043"/>
    <lineage>
        <taxon>Bacteria</taxon>
        <taxon>Pseudomonadati</taxon>
        <taxon>Pseudomonadota</taxon>
        <taxon>Alphaproteobacteria</taxon>
        <taxon>Caulobacterales</taxon>
        <taxon>Caulobacteraceae</taxon>
        <taxon>Brevundimonas</taxon>
    </lineage>
</organism>
<feature type="compositionally biased region" description="Low complexity" evidence="13">
    <location>
        <begin position="126"/>
        <end position="143"/>
    </location>
</feature>
<dbReference type="AlphaFoldDB" id="A0A0B4DPY4"/>
<comment type="subcellular location">
    <subcellularLocation>
        <location evidence="1 12">Cell membrane</location>
        <topology evidence="1 12">Multi-pass membrane protein</topology>
    </subcellularLocation>
</comment>
<dbReference type="RefSeq" id="WP_039247458.1">
    <property type="nucleotide sequence ID" value="NZ_JWSY01000024.1"/>
</dbReference>
<dbReference type="Pfam" id="PF03840">
    <property type="entry name" value="SecG"/>
    <property type="match status" value="1"/>
</dbReference>
<evidence type="ECO:0000256" key="8">
    <source>
        <dbReference type="ARBA" id="ARBA00022989"/>
    </source>
</evidence>
<comment type="similarity">
    <text evidence="2 12">Belongs to the SecG family.</text>
</comment>
<name>A0A0B4DPY4_9CAUL</name>
<reference evidence="14 15" key="1">
    <citation type="submission" date="2014-12" db="EMBL/GenBank/DDBJ databases">
        <title>Genome sequencing of Brevundimonas nasdae TPW30.</title>
        <authorList>
            <person name="Tan P.W."/>
            <person name="Chan K.-G."/>
        </authorList>
    </citation>
    <scope>NUCLEOTIDE SEQUENCE [LARGE SCALE GENOMIC DNA]</scope>
    <source>
        <strain evidence="14 15">TPW30</strain>
    </source>
</reference>
<evidence type="ECO:0000256" key="10">
    <source>
        <dbReference type="ARBA" id="ARBA00023136"/>
    </source>
</evidence>
<proteinExistence type="inferred from homology"/>
<evidence type="ECO:0000313" key="14">
    <source>
        <dbReference type="EMBL" id="KIC56268.1"/>
    </source>
</evidence>
<accession>A0A0B4DPY4</accession>
<evidence type="ECO:0000256" key="3">
    <source>
        <dbReference type="ARBA" id="ARBA00017876"/>
    </source>
</evidence>
<evidence type="ECO:0000256" key="12">
    <source>
        <dbReference type="RuleBase" id="RU365087"/>
    </source>
</evidence>
<comment type="caution">
    <text evidence="14">The sequence shown here is derived from an EMBL/GenBank/DDBJ whole genome shotgun (WGS) entry which is preliminary data.</text>
</comment>
<dbReference type="PANTHER" id="PTHR34182:SF1">
    <property type="entry name" value="PROTEIN-EXPORT MEMBRANE PROTEIN SECG"/>
    <property type="match status" value="1"/>
</dbReference>
<evidence type="ECO:0000256" key="7">
    <source>
        <dbReference type="ARBA" id="ARBA00022927"/>
    </source>
</evidence>
<keyword evidence="7 12" id="KW-0653">Protein transport</keyword>
<keyword evidence="6 12" id="KW-0812">Transmembrane</keyword>
<dbReference type="NCBIfam" id="TIGR00810">
    <property type="entry name" value="secG"/>
    <property type="match status" value="1"/>
</dbReference>
<dbReference type="GO" id="GO:0005886">
    <property type="term" value="C:plasma membrane"/>
    <property type="evidence" value="ECO:0007669"/>
    <property type="project" value="UniProtKB-SubCell"/>
</dbReference>
<comment type="function">
    <text evidence="11 12">Involved in protein export. Participates in an early event of protein translocation.</text>
</comment>
<feature type="transmembrane region" description="Helical" evidence="12">
    <location>
        <begin position="53"/>
        <end position="75"/>
    </location>
</feature>
<evidence type="ECO:0000256" key="13">
    <source>
        <dbReference type="SAM" id="MobiDB-lite"/>
    </source>
</evidence>
<dbReference type="Proteomes" id="UP000031166">
    <property type="component" value="Unassembled WGS sequence"/>
</dbReference>
<keyword evidence="5 12" id="KW-1003">Cell membrane</keyword>
<evidence type="ECO:0000256" key="5">
    <source>
        <dbReference type="ARBA" id="ARBA00022475"/>
    </source>
</evidence>
<evidence type="ECO:0000256" key="1">
    <source>
        <dbReference type="ARBA" id="ARBA00004651"/>
    </source>
</evidence>
<evidence type="ECO:0000313" key="15">
    <source>
        <dbReference type="Proteomes" id="UP000031166"/>
    </source>
</evidence>
<keyword evidence="10 12" id="KW-0472">Membrane</keyword>
<protein>
    <recommendedName>
        <fullName evidence="3 12">Protein-export membrane protein SecG</fullName>
    </recommendedName>
</protein>
<dbReference type="PANTHER" id="PTHR34182">
    <property type="entry name" value="PROTEIN-EXPORT MEMBRANE PROTEIN SECG"/>
    <property type="match status" value="1"/>
</dbReference>
<dbReference type="GO" id="GO:0015450">
    <property type="term" value="F:protein-transporting ATPase activity"/>
    <property type="evidence" value="ECO:0007669"/>
    <property type="project" value="UniProtKB-UniRule"/>
</dbReference>
<evidence type="ECO:0000256" key="6">
    <source>
        <dbReference type="ARBA" id="ARBA00022692"/>
    </source>
</evidence>
<keyword evidence="9 12" id="KW-0811">Translocation</keyword>
<evidence type="ECO:0000256" key="9">
    <source>
        <dbReference type="ARBA" id="ARBA00023010"/>
    </source>
</evidence>
<evidence type="ECO:0000256" key="11">
    <source>
        <dbReference type="ARBA" id="ARBA00025182"/>
    </source>
</evidence>
<feature type="compositionally biased region" description="Low complexity" evidence="13">
    <location>
        <begin position="95"/>
        <end position="119"/>
    </location>
</feature>
<gene>
    <name evidence="14" type="ORF">RM53_13235</name>
</gene>
<keyword evidence="8 12" id="KW-1133">Transmembrane helix</keyword>